<accession>A0ABS8HR10</accession>
<protein>
    <submittedName>
        <fullName evidence="1">Arsenite efflux transporter metallochaperone ArsD</fullName>
    </submittedName>
</protein>
<dbReference type="Pfam" id="PF06953">
    <property type="entry name" value="ArsD"/>
    <property type="match status" value="1"/>
</dbReference>
<name>A0ABS8HR10_9FIRM</name>
<organism evidence="1 2">
    <name type="scientific">Pelosinus baikalensis</name>
    <dbReference type="NCBI Taxonomy" id="2892015"/>
    <lineage>
        <taxon>Bacteria</taxon>
        <taxon>Bacillati</taxon>
        <taxon>Bacillota</taxon>
        <taxon>Negativicutes</taxon>
        <taxon>Selenomonadales</taxon>
        <taxon>Sporomusaceae</taxon>
        <taxon>Pelosinus</taxon>
    </lineage>
</organism>
<gene>
    <name evidence="1" type="primary">arsD</name>
    <name evidence="1" type="ORF">LMF89_09595</name>
</gene>
<dbReference type="Proteomes" id="UP001165492">
    <property type="component" value="Unassembled WGS sequence"/>
</dbReference>
<dbReference type="EMBL" id="JAJHJB010000010">
    <property type="protein sequence ID" value="MCC5465613.1"/>
    <property type="molecule type" value="Genomic_DNA"/>
</dbReference>
<sequence>MSKIEIFDPAMCCATGICGPGIDQELLRVATTVNTLTKKGVTIIRYGLSSEPQAFVDNKKVNEYLMKEEVEVLPITIVDGEVVKTRSYPTADEFAQWSGVSKDEIAAAAAEKENGCGCDEGGCC</sequence>
<proteinExistence type="predicted"/>
<dbReference type="Gene3D" id="3.40.30.10">
    <property type="entry name" value="Glutaredoxin"/>
    <property type="match status" value="1"/>
</dbReference>
<evidence type="ECO:0000313" key="1">
    <source>
        <dbReference type="EMBL" id="MCC5465613.1"/>
    </source>
</evidence>
<dbReference type="RefSeq" id="WP_007952667.1">
    <property type="nucleotide sequence ID" value="NZ_JAJHJB010000010.1"/>
</dbReference>
<dbReference type="InterPro" id="IPR010712">
    <property type="entry name" value="Arsenical-R_ArsD"/>
</dbReference>
<dbReference type="NCBIfam" id="NF033727">
    <property type="entry name" value="chaperon_ArsD"/>
    <property type="match status" value="1"/>
</dbReference>
<reference evidence="1" key="1">
    <citation type="submission" date="2021-11" db="EMBL/GenBank/DDBJ databases">
        <title>Description of a new species Pelosinus isolated from the bottom sediments of Lake Baikal.</title>
        <authorList>
            <person name="Zakharyuk A."/>
        </authorList>
    </citation>
    <scope>NUCLEOTIDE SEQUENCE</scope>
    <source>
        <strain evidence="1">Bkl1</strain>
    </source>
</reference>
<comment type="caution">
    <text evidence="1">The sequence shown here is derived from an EMBL/GenBank/DDBJ whole genome shotgun (WGS) entry which is preliminary data.</text>
</comment>
<evidence type="ECO:0000313" key="2">
    <source>
        <dbReference type="Proteomes" id="UP001165492"/>
    </source>
</evidence>
<keyword evidence="2" id="KW-1185">Reference proteome</keyword>